<dbReference type="InterPro" id="IPR005000">
    <property type="entry name" value="Aldolase/citrate-lyase_domain"/>
</dbReference>
<gene>
    <name evidence="8" type="ORF">ATH84_105519</name>
</gene>
<comment type="similarity">
    <text evidence="2">Belongs to the HpcH/HpaI aldolase family.</text>
</comment>
<dbReference type="GO" id="GO:0016829">
    <property type="term" value="F:lyase activity"/>
    <property type="evidence" value="ECO:0007669"/>
    <property type="project" value="UniProtKB-KW"/>
</dbReference>
<dbReference type="InterPro" id="IPR015813">
    <property type="entry name" value="Pyrv/PenolPyrv_kinase-like_dom"/>
</dbReference>
<proteinExistence type="inferred from homology"/>
<dbReference type="PIRSF" id="PIRSF015582">
    <property type="entry name" value="Cit_lyase_B"/>
    <property type="match status" value="1"/>
</dbReference>
<dbReference type="RefSeq" id="WP_036760001.1">
    <property type="nucleotide sequence ID" value="NZ_CP035287.1"/>
</dbReference>
<evidence type="ECO:0000256" key="5">
    <source>
        <dbReference type="PIRSR" id="PIRSR015582-1"/>
    </source>
</evidence>
<evidence type="ECO:0000256" key="4">
    <source>
        <dbReference type="ARBA" id="ARBA00022842"/>
    </source>
</evidence>
<evidence type="ECO:0000256" key="6">
    <source>
        <dbReference type="PIRSR" id="PIRSR015582-2"/>
    </source>
</evidence>
<keyword evidence="4 6" id="KW-0460">Magnesium</keyword>
<dbReference type="SUPFAM" id="SSF51621">
    <property type="entry name" value="Phosphoenolpyruvate/pyruvate domain"/>
    <property type="match status" value="1"/>
</dbReference>
<protein>
    <submittedName>
        <fullName evidence="8">Citrate lyase subunit beta/citryl-CoA lyase</fullName>
    </submittedName>
</protein>
<feature type="binding site" evidence="6">
    <location>
        <position position="159"/>
    </location>
    <ligand>
        <name>Mg(2+)</name>
        <dbReference type="ChEBI" id="CHEBI:18420"/>
    </ligand>
</feature>
<evidence type="ECO:0000313" key="9">
    <source>
        <dbReference type="Proteomes" id="UP000256794"/>
    </source>
</evidence>
<dbReference type="GO" id="GO:0000287">
    <property type="term" value="F:magnesium ion binding"/>
    <property type="evidence" value="ECO:0007669"/>
    <property type="project" value="TreeGrafter"/>
</dbReference>
<evidence type="ECO:0000256" key="3">
    <source>
        <dbReference type="ARBA" id="ARBA00022723"/>
    </source>
</evidence>
<dbReference type="PANTHER" id="PTHR32308:SF0">
    <property type="entry name" value="HPCH_HPAI ALDOLASE_CITRATE LYASE DOMAIN-CONTAINING PROTEIN"/>
    <property type="match status" value="1"/>
</dbReference>
<evidence type="ECO:0000256" key="2">
    <source>
        <dbReference type="ARBA" id="ARBA00005568"/>
    </source>
</evidence>
<feature type="domain" description="HpcH/HpaI aldolase/citrate lyase" evidence="7">
    <location>
        <begin position="10"/>
        <end position="230"/>
    </location>
</feature>
<organism evidence="8 9">
    <name type="scientific">Paracoccus versutus</name>
    <name type="common">Thiobacillus versutus</name>
    <dbReference type="NCBI Taxonomy" id="34007"/>
    <lineage>
        <taxon>Bacteria</taxon>
        <taxon>Pseudomonadati</taxon>
        <taxon>Pseudomonadota</taxon>
        <taxon>Alphaproteobacteria</taxon>
        <taxon>Rhodobacterales</taxon>
        <taxon>Paracoccaceae</taxon>
        <taxon>Paracoccus</taxon>
    </lineage>
</organism>
<dbReference type="Pfam" id="PF03328">
    <property type="entry name" value="HpcH_HpaI"/>
    <property type="match status" value="1"/>
</dbReference>
<dbReference type="PANTHER" id="PTHR32308">
    <property type="entry name" value="LYASE BETA SUBUNIT, PUTATIVE (AFU_ORTHOLOGUE AFUA_4G13030)-RELATED"/>
    <property type="match status" value="1"/>
</dbReference>
<dbReference type="AlphaFoldDB" id="A0AAQ0KJP5"/>
<sequence>MADIHTLPLRSLLFCPGSNADRMGKAMASGADAVILDLEDSVDPAAKAEARALVAEALAAPRALPVAVRVNAADTAWHLADLAMAVRGGADAIMLPKCGGRPDLAQLSDRIDALEAGFDRPAGRIAILPLVTESALALLDMDYRAATPRLAALCFAGEDLASDLGVMARASGQMNPLLAHARRQVAIAAAAAGVRAIDTPFPDPRAASGLELETREALALGFAGKLCIHPAQIATVHATLRPAPERVEWGRAVIAALEGAANGVAVVDGKMVDIAHLRLAHRYVQMAALSEGTA</sequence>
<dbReference type="Proteomes" id="UP000256794">
    <property type="component" value="Unassembled WGS sequence"/>
</dbReference>
<accession>A0AAQ0KJP5</accession>
<reference evidence="8 9" key="1">
    <citation type="submission" date="2018-08" db="EMBL/GenBank/DDBJ databases">
        <title>Genomic Encyclopedia of Archaeal and Bacterial Type Strains, Phase II (KMG-II): from individual species to whole genera.</title>
        <authorList>
            <person name="Goeker M."/>
        </authorList>
    </citation>
    <scope>NUCLEOTIDE SEQUENCE [LARGE SCALE GENOMIC DNA]</scope>
    <source>
        <strain evidence="8 9">DSM 582</strain>
    </source>
</reference>
<keyword evidence="9" id="KW-1185">Reference proteome</keyword>
<evidence type="ECO:0000259" key="7">
    <source>
        <dbReference type="Pfam" id="PF03328"/>
    </source>
</evidence>
<evidence type="ECO:0000256" key="1">
    <source>
        <dbReference type="ARBA" id="ARBA00001946"/>
    </source>
</evidence>
<dbReference type="GO" id="GO:0006107">
    <property type="term" value="P:oxaloacetate metabolic process"/>
    <property type="evidence" value="ECO:0007669"/>
    <property type="project" value="TreeGrafter"/>
</dbReference>
<comment type="cofactor">
    <cofactor evidence="1">
        <name>Mg(2+)</name>
        <dbReference type="ChEBI" id="CHEBI:18420"/>
    </cofactor>
</comment>
<comment type="caution">
    <text evidence="8">The sequence shown here is derived from an EMBL/GenBank/DDBJ whole genome shotgun (WGS) entry which is preliminary data.</text>
</comment>
<dbReference type="Gene3D" id="3.20.20.60">
    <property type="entry name" value="Phosphoenolpyruvate-binding domains"/>
    <property type="match status" value="1"/>
</dbReference>
<feature type="binding site" evidence="5">
    <location>
        <position position="69"/>
    </location>
    <ligand>
        <name>substrate</name>
    </ligand>
</feature>
<keyword evidence="8" id="KW-0456">Lyase</keyword>
<dbReference type="InterPro" id="IPR011206">
    <property type="entry name" value="Citrate_lyase_beta/mcl1/mcl2"/>
</dbReference>
<keyword evidence="3 6" id="KW-0479">Metal-binding</keyword>
<feature type="binding site" evidence="5">
    <location>
        <position position="133"/>
    </location>
    <ligand>
        <name>substrate</name>
    </ligand>
</feature>
<evidence type="ECO:0000313" key="8">
    <source>
        <dbReference type="EMBL" id="REG30113.1"/>
    </source>
</evidence>
<name>A0AAQ0KJP5_PARVE</name>
<feature type="binding site" evidence="6">
    <location>
        <position position="133"/>
    </location>
    <ligand>
        <name>Mg(2+)</name>
        <dbReference type="ChEBI" id="CHEBI:18420"/>
    </ligand>
</feature>
<dbReference type="InterPro" id="IPR040442">
    <property type="entry name" value="Pyrv_kinase-like_dom_sf"/>
</dbReference>
<dbReference type="EMBL" id="QUMX01000055">
    <property type="protein sequence ID" value="REG30113.1"/>
    <property type="molecule type" value="Genomic_DNA"/>
</dbReference>